<dbReference type="RefSeq" id="XP_030757999.1">
    <property type="nucleotide sequence ID" value="XM_030902139.1"/>
</dbReference>
<dbReference type="Pfam" id="PF00379">
    <property type="entry name" value="Chitin_bind_4"/>
    <property type="match status" value="2"/>
</dbReference>
<sequence length="262" mass="29759">MYPRFIKVFLLFVAYEIVFRNQACAAYQSYFLDKNGEYKYEYGTENGIYAKQQGDVRNEVTGQYGTRNYGIKYTAGVRGYVPHYTYYNNFYNPEVTHSVQPNYYHQDQFANLGGISSQSAVSGQLDFGLYAPNYYFYKDNTFEHLPFYKEVPYAFEFDTGNYKRQESRDSNGNVRGFYYYRDDAGIHDLTYTASKRDGFIVTGGNLAVSFIPTIGPYPSTTGSVSNPVKPFEKASTPQPSGSTEGDVVFLAGVTEPSTDIQK</sequence>
<accession>A0A6J2Y4T7</accession>
<evidence type="ECO:0000313" key="4">
    <source>
        <dbReference type="Proteomes" id="UP000504635"/>
    </source>
</evidence>
<feature type="signal peptide" evidence="3">
    <location>
        <begin position="1"/>
        <end position="25"/>
    </location>
</feature>
<dbReference type="AlphaFoldDB" id="A0A6J2Y4T7"/>
<evidence type="ECO:0000256" key="2">
    <source>
        <dbReference type="SAM" id="MobiDB-lite"/>
    </source>
</evidence>
<evidence type="ECO:0000256" key="3">
    <source>
        <dbReference type="SAM" id="SignalP"/>
    </source>
</evidence>
<dbReference type="KEGG" id="soy:115883731"/>
<organism evidence="4 5">
    <name type="scientific">Sitophilus oryzae</name>
    <name type="common">Rice weevil</name>
    <name type="synonym">Curculio oryzae</name>
    <dbReference type="NCBI Taxonomy" id="7048"/>
    <lineage>
        <taxon>Eukaryota</taxon>
        <taxon>Metazoa</taxon>
        <taxon>Ecdysozoa</taxon>
        <taxon>Arthropoda</taxon>
        <taxon>Hexapoda</taxon>
        <taxon>Insecta</taxon>
        <taxon>Pterygota</taxon>
        <taxon>Neoptera</taxon>
        <taxon>Endopterygota</taxon>
        <taxon>Coleoptera</taxon>
        <taxon>Polyphaga</taxon>
        <taxon>Cucujiformia</taxon>
        <taxon>Curculionidae</taxon>
        <taxon>Dryophthorinae</taxon>
        <taxon>Sitophilus</taxon>
    </lineage>
</organism>
<keyword evidence="1" id="KW-0193">Cuticle</keyword>
<reference evidence="5" key="1">
    <citation type="submission" date="2025-08" db="UniProtKB">
        <authorList>
            <consortium name="RefSeq"/>
        </authorList>
    </citation>
    <scope>IDENTIFICATION</scope>
    <source>
        <tissue evidence="5">Gonads</tissue>
    </source>
</reference>
<dbReference type="InterPro" id="IPR000618">
    <property type="entry name" value="Insect_cuticle"/>
</dbReference>
<feature type="region of interest" description="Disordered" evidence="2">
    <location>
        <begin position="225"/>
        <end position="246"/>
    </location>
</feature>
<name>A0A6J2Y4T7_SITOR</name>
<proteinExistence type="predicted"/>
<evidence type="ECO:0000313" key="5">
    <source>
        <dbReference type="RefSeq" id="XP_030757999.1"/>
    </source>
</evidence>
<evidence type="ECO:0000256" key="1">
    <source>
        <dbReference type="PROSITE-ProRule" id="PRU00497"/>
    </source>
</evidence>
<keyword evidence="4" id="KW-1185">Reference proteome</keyword>
<dbReference type="OrthoDB" id="6436213at2759"/>
<dbReference type="InParanoid" id="A0A6J2Y4T7"/>
<dbReference type="GeneID" id="115883731"/>
<dbReference type="Proteomes" id="UP000504635">
    <property type="component" value="Unplaced"/>
</dbReference>
<dbReference type="PROSITE" id="PS51155">
    <property type="entry name" value="CHIT_BIND_RR_2"/>
    <property type="match status" value="1"/>
</dbReference>
<gene>
    <name evidence="5" type="primary">LOC115883731</name>
</gene>
<dbReference type="GO" id="GO:0042302">
    <property type="term" value="F:structural constituent of cuticle"/>
    <property type="evidence" value="ECO:0007669"/>
    <property type="project" value="UniProtKB-UniRule"/>
</dbReference>
<keyword evidence="3" id="KW-0732">Signal</keyword>
<feature type="chain" id="PRO_5026908320" evidence="3">
    <location>
        <begin position="26"/>
        <end position="262"/>
    </location>
</feature>
<protein>
    <submittedName>
        <fullName evidence="5">Uncharacterized protein LOC115883731</fullName>
    </submittedName>
</protein>